<organism evidence="9 10">
    <name type="scientific">Mycobacterium phage Phabba</name>
    <dbReference type="NCBI Taxonomy" id="2027899"/>
    <lineage>
        <taxon>Viruses</taxon>
        <taxon>Duplodnaviria</taxon>
        <taxon>Heunggongvirae</taxon>
        <taxon>Uroviricota</taxon>
        <taxon>Caudoviricetes</taxon>
        <taxon>Ceeclamvirinae</taxon>
        <taxon>Myrnavirus</taxon>
        <taxon>Myrnavirus phabba</taxon>
        <taxon>Myranavirus phabba</taxon>
    </lineage>
</organism>
<keyword evidence="4" id="KW-1242">Viral contractile tail ejection system</keyword>
<name>A0A249XSL9_9CAUD</name>
<evidence type="ECO:0000256" key="3">
    <source>
        <dbReference type="ARBA" id="ARBA00022732"/>
    </source>
</evidence>
<evidence type="ECO:0000256" key="7">
    <source>
        <dbReference type="ARBA" id="ARBA00023296"/>
    </source>
</evidence>
<reference evidence="10" key="1">
    <citation type="submission" date="2017-08" db="EMBL/GenBank/DDBJ databases">
        <authorList>
            <person name="de Groot N.N."/>
        </authorList>
    </citation>
    <scope>NUCLEOTIDE SEQUENCE [LARGE SCALE GENOMIC DNA]</scope>
</reference>
<evidence type="ECO:0000313" key="9">
    <source>
        <dbReference type="EMBL" id="ASZ74696.1"/>
    </source>
</evidence>
<dbReference type="EMBL" id="MF668280">
    <property type="protein sequence ID" value="ASZ74696.1"/>
    <property type="molecule type" value="Genomic_DNA"/>
</dbReference>
<dbReference type="Pfam" id="PF04984">
    <property type="entry name" value="Phage_sheath_1"/>
    <property type="match status" value="1"/>
</dbReference>
<dbReference type="InterPro" id="IPR035089">
    <property type="entry name" value="Phage_sheath_subtilisin"/>
</dbReference>
<dbReference type="GO" id="GO:0099000">
    <property type="term" value="P:symbiont genome ejection through host cell envelope, contractile tail mechanism"/>
    <property type="evidence" value="ECO:0007669"/>
    <property type="project" value="UniProtKB-KW"/>
</dbReference>
<feature type="domain" description="Tail sheath protein subtilisin-like" evidence="8">
    <location>
        <begin position="198"/>
        <end position="367"/>
    </location>
</feature>
<keyword evidence="10" id="KW-1185">Reference proteome</keyword>
<evidence type="ECO:0000256" key="2">
    <source>
        <dbReference type="ARBA" id="ARBA00022595"/>
    </source>
</evidence>
<evidence type="ECO:0000259" key="8">
    <source>
        <dbReference type="Pfam" id="PF04984"/>
    </source>
</evidence>
<sequence length="482" mass="53015">MAIDFTRYQPPGVYTEAVGGPQLAVRSSVPTAVALFGQSIGYKTYRESVKINPDTDEDTPALNRTLAQKGIKPASVRVVDPNSGQLYVLGTDYVITRVSVGDDSETLTRDDLYTIQRVIDGGHIDPGDTVQLSYQYTDPDYFEVYALYDYDDVRDFYGEPFDSAGNIQSELSLAAKFAFINGASTVLTCAVDPEDPDTVTMADYADALDKFRDEELIAIIVPATGATAIQALVQQHVQAQSNNKYERRAIVGMDGSVTPVLSSQRIANAQAIFDQRVALVSPSSFQYYAPELNQPVILGGQYMAAALAGLSSSMNAAMPLTRKVVRGFVGPAENQREGEKNLESSNGLMVVEKTRRQQVQVRHGVTTNPTDLLTREWSIIGQQDVMVYRIRDYLDADGLIGMPIYDSTLIQVKASAEAALQSLLRDEIIRNYQGLKVRQIATLPDVLEIRYEWLPAYPLNYIVVRYSVAVLSGDITVNDTAL</sequence>
<keyword evidence="5" id="KW-1229">Viral tail sheath protein</keyword>
<accession>A0A249XSL9</accession>
<evidence type="ECO:0000313" key="10">
    <source>
        <dbReference type="Proteomes" id="UP000226037"/>
    </source>
</evidence>
<evidence type="ECO:0000256" key="5">
    <source>
        <dbReference type="ARBA" id="ARBA00023003"/>
    </source>
</evidence>
<keyword evidence="6" id="KW-1171">Viral genome ejection through host cell envelope</keyword>
<protein>
    <submittedName>
        <fullName evidence="9">Tail sheath protein</fullName>
    </submittedName>
</protein>
<keyword evidence="3" id="KW-1227">Viral tail protein</keyword>
<dbReference type="Gene3D" id="3.40.50.11780">
    <property type="match status" value="1"/>
</dbReference>
<evidence type="ECO:0000256" key="4">
    <source>
        <dbReference type="ARBA" id="ARBA00022766"/>
    </source>
</evidence>
<dbReference type="GO" id="GO:0098027">
    <property type="term" value="C:virus tail, sheath"/>
    <property type="evidence" value="ECO:0007669"/>
    <property type="project" value="UniProtKB-KW"/>
</dbReference>
<keyword evidence="5" id="KW-0946">Virion</keyword>
<proteinExistence type="inferred from homology"/>
<gene>
    <name evidence="9" type="ORF">SEA_PHABBA_127</name>
</gene>
<keyword evidence="2" id="KW-1162">Viral penetration into host cytoplasm</keyword>
<dbReference type="Proteomes" id="UP000226037">
    <property type="component" value="Segment"/>
</dbReference>
<evidence type="ECO:0000256" key="1">
    <source>
        <dbReference type="ARBA" id="ARBA00008005"/>
    </source>
</evidence>
<comment type="similarity">
    <text evidence="1">Belongs to the myoviridae tail sheath protein family.</text>
</comment>
<keyword evidence="7" id="KW-1160">Virus entry into host cell</keyword>
<evidence type="ECO:0000256" key="6">
    <source>
        <dbReference type="ARBA" id="ARBA00023009"/>
    </source>
</evidence>